<dbReference type="Proteomes" id="UP000324222">
    <property type="component" value="Unassembled WGS sequence"/>
</dbReference>
<evidence type="ECO:0000313" key="1">
    <source>
        <dbReference type="EMBL" id="MPC32298.1"/>
    </source>
</evidence>
<protein>
    <submittedName>
        <fullName evidence="1">Uncharacterized protein</fullName>
    </submittedName>
</protein>
<reference evidence="1 2" key="1">
    <citation type="submission" date="2019-05" db="EMBL/GenBank/DDBJ databases">
        <title>Another draft genome of Portunus trituberculatus and its Hox gene families provides insights of decapod evolution.</title>
        <authorList>
            <person name="Jeong J.-H."/>
            <person name="Song I."/>
            <person name="Kim S."/>
            <person name="Choi T."/>
            <person name="Kim D."/>
            <person name="Ryu S."/>
            <person name="Kim W."/>
        </authorList>
    </citation>
    <scope>NUCLEOTIDE SEQUENCE [LARGE SCALE GENOMIC DNA]</scope>
    <source>
        <tissue evidence="1">Muscle</tissue>
    </source>
</reference>
<sequence>MKWAPRQASWNLSHQVGGRGVGTLDCGSRLPVEKIKHIGSVRAELWRSYLPTRRDFAQRATHQPSPG</sequence>
<gene>
    <name evidence="1" type="ORF">E2C01_025608</name>
</gene>
<dbReference type="AlphaFoldDB" id="A0A5B7EFR0"/>
<organism evidence="1 2">
    <name type="scientific">Portunus trituberculatus</name>
    <name type="common">Swimming crab</name>
    <name type="synonym">Neptunus trituberculatus</name>
    <dbReference type="NCBI Taxonomy" id="210409"/>
    <lineage>
        <taxon>Eukaryota</taxon>
        <taxon>Metazoa</taxon>
        <taxon>Ecdysozoa</taxon>
        <taxon>Arthropoda</taxon>
        <taxon>Crustacea</taxon>
        <taxon>Multicrustacea</taxon>
        <taxon>Malacostraca</taxon>
        <taxon>Eumalacostraca</taxon>
        <taxon>Eucarida</taxon>
        <taxon>Decapoda</taxon>
        <taxon>Pleocyemata</taxon>
        <taxon>Brachyura</taxon>
        <taxon>Eubrachyura</taxon>
        <taxon>Portunoidea</taxon>
        <taxon>Portunidae</taxon>
        <taxon>Portuninae</taxon>
        <taxon>Portunus</taxon>
    </lineage>
</organism>
<keyword evidence="2" id="KW-1185">Reference proteome</keyword>
<proteinExistence type="predicted"/>
<dbReference type="EMBL" id="VSRR010002602">
    <property type="protein sequence ID" value="MPC32298.1"/>
    <property type="molecule type" value="Genomic_DNA"/>
</dbReference>
<name>A0A5B7EFR0_PORTR</name>
<comment type="caution">
    <text evidence="1">The sequence shown here is derived from an EMBL/GenBank/DDBJ whole genome shotgun (WGS) entry which is preliminary data.</text>
</comment>
<evidence type="ECO:0000313" key="2">
    <source>
        <dbReference type="Proteomes" id="UP000324222"/>
    </source>
</evidence>
<accession>A0A5B7EFR0</accession>